<dbReference type="SUPFAM" id="SSF51182">
    <property type="entry name" value="RmlC-like cupins"/>
    <property type="match status" value="1"/>
</dbReference>
<name>A0ABV3GLS8_MICGL</name>
<proteinExistence type="predicted"/>
<comment type="caution">
    <text evidence="2">The sequence shown here is derived from an EMBL/GenBank/DDBJ whole genome shotgun (WGS) entry which is preliminary data.</text>
</comment>
<evidence type="ECO:0000313" key="2">
    <source>
        <dbReference type="EMBL" id="MEV0972391.1"/>
    </source>
</evidence>
<dbReference type="Gene3D" id="2.60.120.10">
    <property type="entry name" value="Jelly Rolls"/>
    <property type="match status" value="1"/>
</dbReference>
<dbReference type="InterPro" id="IPR011051">
    <property type="entry name" value="RmlC_Cupin_sf"/>
</dbReference>
<dbReference type="EMBL" id="JBFALK010000016">
    <property type="protein sequence ID" value="MEV0972391.1"/>
    <property type="molecule type" value="Genomic_DNA"/>
</dbReference>
<evidence type="ECO:0000313" key="3">
    <source>
        <dbReference type="Proteomes" id="UP001551675"/>
    </source>
</evidence>
<dbReference type="Proteomes" id="UP001551675">
    <property type="component" value="Unassembled WGS sequence"/>
</dbReference>
<feature type="domain" description="Cupin type-2" evidence="1">
    <location>
        <begin position="49"/>
        <end position="117"/>
    </location>
</feature>
<reference evidence="2 3" key="1">
    <citation type="submission" date="2024-06" db="EMBL/GenBank/DDBJ databases">
        <title>The Natural Products Discovery Center: Release of the First 8490 Sequenced Strains for Exploring Actinobacteria Biosynthetic Diversity.</title>
        <authorList>
            <person name="Kalkreuter E."/>
            <person name="Kautsar S.A."/>
            <person name="Yang D."/>
            <person name="Bader C.D."/>
            <person name="Teijaro C.N."/>
            <person name="Fluegel L."/>
            <person name="Davis C.M."/>
            <person name="Simpson J.R."/>
            <person name="Lauterbach L."/>
            <person name="Steele A.D."/>
            <person name="Gui C."/>
            <person name="Meng S."/>
            <person name="Li G."/>
            <person name="Viehrig K."/>
            <person name="Ye F."/>
            <person name="Su P."/>
            <person name="Kiefer A.F."/>
            <person name="Nichols A."/>
            <person name="Cepeda A.J."/>
            <person name="Yan W."/>
            <person name="Fan B."/>
            <person name="Jiang Y."/>
            <person name="Adhikari A."/>
            <person name="Zheng C.-J."/>
            <person name="Schuster L."/>
            <person name="Cowan T.M."/>
            <person name="Smanski M.J."/>
            <person name="Chevrette M.G."/>
            <person name="De Carvalho L.P.S."/>
            <person name="Shen B."/>
        </authorList>
    </citation>
    <scope>NUCLEOTIDE SEQUENCE [LARGE SCALE GENOMIC DNA]</scope>
    <source>
        <strain evidence="2 3">NPDC050100</strain>
    </source>
</reference>
<evidence type="ECO:0000259" key="1">
    <source>
        <dbReference type="Pfam" id="PF07883"/>
    </source>
</evidence>
<keyword evidence="3" id="KW-1185">Reference proteome</keyword>
<dbReference type="InterPro" id="IPR014710">
    <property type="entry name" value="RmlC-like_jellyroll"/>
</dbReference>
<dbReference type="InterPro" id="IPR013096">
    <property type="entry name" value="Cupin_2"/>
</dbReference>
<dbReference type="PANTHER" id="PTHR36440">
    <property type="entry name" value="PUTATIVE (AFU_ORTHOLOGUE AFUA_8G07350)-RELATED"/>
    <property type="match status" value="1"/>
</dbReference>
<dbReference type="InterPro" id="IPR053146">
    <property type="entry name" value="QDO-like"/>
</dbReference>
<protein>
    <submittedName>
        <fullName evidence="2">Cupin domain-containing protein</fullName>
    </submittedName>
</protein>
<accession>A0ABV3GLS8</accession>
<gene>
    <name evidence="2" type="ORF">AB0I59_27635</name>
</gene>
<sequence>MTETKPMDWFCKQPERARKTRTIRLGASGSTIEVLAGPAETSGVVSIYRWRMSPSSRGPAPHFHTTFSETFIVEEGEVDYFDGRAWRTLLPGDTAHAAMGDVHALRKERAEPATLLMALSPGVPREEYFAQLATVNERDQSRLHEAHDNHFVDDYER</sequence>
<organism evidence="2 3">
    <name type="scientific">Microtetraspora glauca</name>
    <dbReference type="NCBI Taxonomy" id="1996"/>
    <lineage>
        <taxon>Bacteria</taxon>
        <taxon>Bacillati</taxon>
        <taxon>Actinomycetota</taxon>
        <taxon>Actinomycetes</taxon>
        <taxon>Streptosporangiales</taxon>
        <taxon>Streptosporangiaceae</taxon>
        <taxon>Microtetraspora</taxon>
    </lineage>
</organism>
<dbReference type="RefSeq" id="WP_358137472.1">
    <property type="nucleotide sequence ID" value="NZ_JBFALK010000016.1"/>
</dbReference>
<dbReference type="PANTHER" id="PTHR36440:SF1">
    <property type="entry name" value="PUTATIVE (AFU_ORTHOLOGUE AFUA_8G07350)-RELATED"/>
    <property type="match status" value="1"/>
</dbReference>
<dbReference type="Pfam" id="PF07883">
    <property type="entry name" value="Cupin_2"/>
    <property type="match status" value="1"/>
</dbReference>